<feature type="compositionally biased region" description="Basic and acidic residues" evidence="8">
    <location>
        <begin position="450"/>
        <end position="459"/>
    </location>
</feature>
<keyword evidence="11" id="KW-1185">Reference proteome</keyword>
<feature type="compositionally biased region" description="Polar residues" evidence="8">
    <location>
        <begin position="287"/>
        <end position="298"/>
    </location>
</feature>
<feature type="compositionally biased region" description="Low complexity" evidence="8">
    <location>
        <begin position="161"/>
        <end position="181"/>
    </location>
</feature>
<evidence type="ECO:0000256" key="6">
    <source>
        <dbReference type="ARBA" id="ARBA00023006"/>
    </source>
</evidence>
<evidence type="ECO:0000259" key="9">
    <source>
        <dbReference type="Pfam" id="PF18388"/>
    </source>
</evidence>
<feature type="compositionally biased region" description="Acidic residues" evidence="8">
    <location>
        <begin position="263"/>
        <end position="272"/>
    </location>
</feature>
<evidence type="ECO:0000256" key="4">
    <source>
        <dbReference type="ARBA" id="ARBA00022448"/>
    </source>
</evidence>
<dbReference type="AlphaFoldDB" id="W2SFW9"/>
<dbReference type="HOGENOM" id="CLU_027589_1_0_1"/>
<dbReference type="EMBL" id="KB822711">
    <property type="protein sequence ID" value="ETN46888.1"/>
    <property type="molecule type" value="Genomic_DNA"/>
</dbReference>
<feature type="region of interest" description="Disordered" evidence="8">
    <location>
        <begin position="117"/>
        <end position="459"/>
    </location>
</feature>
<organism evidence="10 11">
    <name type="scientific">Cyphellophora europaea (strain CBS 101466)</name>
    <name type="common">Phialophora europaea</name>
    <dbReference type="NCBI Taxonomy" id="1220924"/>
    <lineage>
        <taxon>Eukaryota</taxon>
        <taxon>Fungi</taxon>
        <taxon>Dikarya</taxon>
        <taxon>Ascomycota</taxon>
        <taxon>Pezizomycotina</taxon>
        <taxon>Eurotiomycetes</taxon>
        <taxon>Chaetothyriomycetidae</taxon>
        <taxon>Chaetothyriales</taxon>
        <taxon>Cyphellophoraceae</taxon>
        <taxon>Cyphellophora</taxon>
    </lineage>
</organism>
<evidence type="ECO:0000256" key="5">
    <source>
        <dbReference type="ARBA" id="ARBA00022927"/>
    </source>
</evidence>
<protein>
    <recommendedName>
        <fullName evidence="3">Autophagy-related protein 29</fullName>
    </recommendedName>
</protein>
<reference evidence="10 11" key="1">
    <citation type="submission" date="2013-03" db="EMBL/GenBank/DDBJ databases">
        <title>The Genome Sequence of Phialophora europaea CBS 101466.</title>
        <authorList>
            <consortium name="The Broad Institute Genomics Platform"/>
            <person name="Cuomo C."/>
            <person name="de Hoog S."/>
            <person name="Gorbushina A."/>
            <person name="Walker B."/>
            <person name="Young S.K."/>
            <person name="Zeng Q."/>
            <person name="Gargeya S."/>
            <person name="Fitzgerald M."/>
            <person name="Haas B."/>
            <person name="Abouelleil A."/>
            <person name="Allen A.W."/>
            <person name="Alvarado L."/>
            <person name="Arachchi H.M."/>
            <person name="Berlin A.M."/>
            <person name="Chapman S.B."/>
            <person name="Gainer-Dewar J."/>
            <person name="Goldberg J."/>
            <person name="Griggs A."/>
            <person name="Gujja S."/>
            <person name="Hansen M."/>
            <person name="Howarth C."/>
            <person name="Imamovic A."/>
            <person name="Ireland A."/>
            <person name="Larimer J."/>
            <person name="McCowan C."/>
            <person name="Murphy C."/>
            <person name="Pearson M."/>
            <person name="Poon T.W."/>
            <person name="Priest M."/>
            <person name="Roberts A."/>
            <person name="Saif S."/>
            <person name="Shea T."/>
            <person name="Sisk P."/>
            <person name="Sykes S."/>
            <person name="Wortman J."/>
            <person name="Nusbaum C."/>
            <person name="Birren B."/>
        </authorList>
    </citation>
    <scope>NUCLEOTIDE SEQUENCE [LARGE SCALE GENOMIC DNA]</scope>
    <source>
        <strain evidence="10 11">CBS 101466</strain>
    </source>
</reference>
<dbReference type="VEuPathDB" id="FungiDB:HMPREF1541_01077"/>
<feature type="compositionally biased region" description="Polar residues" evidence="8">
    <location>
        <begin position="226"/>
        <end position="241"/>
    </location>
</feature>
<evidence type="ECO:0000313" key="10">
    <source>
        <dbReference type="EMBL" id="ETN46888.1"/>
    </source>
</evidence>
<dbReference type="eggNOG" id="ENOG502S3V4">
    <property type="taxonomic scope" value="Eukaryota"/>
</dbReference>
<dbReference type="InterPro" id="IPR040666">
    <property type="entry name" value="Atg29_N"/>
</dbReference>
<dbReference type="GeneID" id="19968416"/>
<dbReference type="Gene3D" id="1.10.10.2570">
    <property type="match status" value="1"/>
</dbReference>
<feature type="compositionally biased region" description="Polar residues" evidence="8">
    <location>
        <begin position="429"/>
        <end position="447"/>
    </location>
</feature>
<dbReference type="RefSeq" id="XP_008711600.1">
    <property type="nucleotide sequence ID" value="XM_008713378.1"/>
</dbReference>
<keyword evidence="5" id="KW-0653">Protein transport</keyword>
<dbReference type="InterPro" id="IPR039113">
    <property type="entry name" value="ATG29"/>
</dbReference>
<feature type="compositionally biased region" description="Polar residues" evidence="8">
    <location>
        <begin position="361"/>
        <end position="386"/>
    </location>
</feature>
<evidence type="ECO:0000256" key="1">
    <source>
        <dbReference type="ARBA" id="ARBA00004329"/>
    </source>
</evidence>
<dbReference type="PANTHER" id="PTHR40012:SF1">
    <property type="entry name" value="AUTOPHAGY-RELATED PROTEIN 29"/>
    <property type="match status" value="1"/>
</dbReference>
<comment type="similarity">
    <text evidence="2">Belongs to the ATG29 family.</text>
</comment>
<evidence type="ECO:0000256" key="7">
    <source>
        <dbReference type="ARBA" id="ARBA00060351"/>
    </source>
</evidence>
<comment type="subcellular location">
    <subcellularLocation>
        <location evidence="1">Preautophagosomal structure</location>
    </subcellularLocation>
</comment>
<evidence type="ECO:0000256" key="3">
    <source>
        <dbReference type="ARBA" id="ARBA00013784"/>
    </source>
</evidence>
<evidence type="ECO:0000256" key="2">
    <source>
        <dbReference type="ARBA" id="ARBA00010082"/>
    </source>
</evidence>
<proteinExistence type="inferred from homology"/>
<dbReference type="Proteomes" id="UP000030752">
    <property type="component" value="Unassembled WGS sequence"/>
</dbReference>
<dbReference type="FunFam" id="1.10.10.2570:FF:000001">
    <property type="entry name" value="Autophagy-related protein 29"/>
    <property type="match status" value="1"/>
</dbReference>
<keyword evidence="6" id="KW-0072">Autophagy</keyword>
<dbReference type="OrthoDB" id="21072at2759"/>
<dbReference type="GO" id="GO:0015031">
    <property type="term" value="P:protein transport"/>
    <property type="evidence" value="ECO:0007669"/>
    <property type="project" value="UniProtKB-KW"/>
</dbReference>
<dbReference type="GO" id="GO:0000045">
    <property type="term" value="P:autophagosome assembly"/>
    <property type="evidence" value="ECO:0007669"/>
    <property type="project" value="InterPro"/>
</dbReference>
<name>W2SFW9_CYPE1</name>
<dbReference type="PANTHER" id="PTHR40012">
    <property type="entry name" value="AUTOPHAGY-RELATED PROTEIN 29"/>
    <property type="match status" value="1"/>
</dbReference>
<evidence type="ECO:0000256" key="8">
    <source>
        <dbReference type="SAM" id="MobiDB-lite"/>
    </source>
</evidence>
<dbReference type="InParanoid" id="W2SFW9"/>
<feature type="compositionally biased region" description="Low complexity" evidence="8">
    <location>
        <begin position="398"/>
        <end position="409"/>
    </location>
</feature>
<feature type="domain" description="Atg29 N-terminal" evidence="9">
    <location>
        <begin position="8"/>
        <end position="63"/>
    </location>
</feature>
<feature type="compositionally biased region" description="Low complexity" evidence="8">
    <location>
        <begin position="325"/>
        <end position="357"/>
    </location>
</feature>
<accession>W2SFW9</accession>
<gene>
    <name evidence="10" type="ORF">HMPREF1541_01077</name>
</gene>
<dbReference type="InterPro" id="IPR039362">
    <property type="entry name" value="ATG29_sf"/>
</dbReference>
<keyword evidence="4" id="KW-0813">Transport</keyword>
<sequence length="459" mass="48413">MVEVENHFTVFVRLPLNRGDFIDPPPVSWSAAKERALWDVISRQGQGKGNEIDWNALAAQFDVTQSFILQQAAWLYERQLSQVRAQLRKVGNRQSATPSPAPGSVNSSVVGAQAMRRVGSGGSRAPPRLSTQHLGSPSLAGEGSAPPTPGKSRTSLPLRGPPAAATGSARSASGPSRPLSRQPSKEVEPQQIVHSRRGSTQHQLSRSPGQLKPTGPDSDSDGGGEQMTQSKYMIRRTNPSSLHRRSVSLRKERAAQAQQADPADADDDEDDTATFLPFVADAPEVQSRPTTSSTQDPSATLRGGLTDATPVRPKTHRRSTSEKITSPTKAPAPTTAAATLQSGSASTSSVSDTSGAGPTPGATQPSQPTLSNRSARTLSPRQQATLASAGLSPRRQGSESSPSMGSSFSDLDDASVTQSALEEALMSGMGNTTHTVASRVSGLSQALRSRYFDARQGER</sequence>
<comment type="function">
    <text evidence="7">Plays a role in autophagy. Functions at the preautophagosomal structure (PAS) in order to form normal autophagosomes under starvation conditions. Also plays a role in mitophagy and regulation of filamentous growth.</text>
</comment>
<evidence type="ECO:0000313" key="11">
    <source>
        <dbReference type="Proteomes" id="UP000030752"/>
    </source>
</evidence>
<dbReference type="Pfam" id="PF18388">
    <property type="entry name" value="ATG29_N"/>
    <property type="match status" value="1"/>
</dbReference>
<dbReference type="GO" id="GO:0000407">
    <property type="term" value="C:phagophore assembly site"/>
    <property type="evidence" value="ECO:0007669"/>
    <property type="project" value="UniProtKB-SubCell"/>
</dbReference>
<dbReference type="STRING" id="1220924.W2SFW9"/>